<dbReference type="Proteomes" id="UP000253845">
    <property type="component" value="Unassembled WGS sequence"/>
</dbReference>
<accession>A0A370BSI4</accession>
<dbReference type="AlphaFoldDB" id="A0A370BSI4"/>
<evidence type="ECO:0000313" key="2">
    <source>
        <dbReference type="Proteomes" id="UP000253845"/>
    </source>
</evidence>
<proteinExistence type="predicted"/>
<name>A0A370BSI4_ASPNG</name>
<dbReference type="VEuPathDB" id="FungiDB:M747DRAFT_316503"/>
<organism evidence="1 2">
    <name type="scientific">Aspergillus niger ATCC 13496</name>
    <dbReference type="NCBI Taxonomy" id="1353008"/>
    <lineage>
        <taxon>Eukaryota</taxon>
        <taxon>Fungi</taxon>
        <taxon>Dikarya</taxon>
        <taxon>Ascomycota</taxon>
        <taxon>Pezizomycotina</taxon>
        <taxon>Eurotiomycetes</taxon>
        <taxon>Eurotiomycetidae</taxon>
        <taxon>Eurotiales</taxon>
        <taxon>Aspergillaceae</taxon>
        <taxon>Aspergillus</taxon>
        <taxon>Aspergillus subgen. Circumdati</taxon>
    </lineage>
</organism>
<gene>
    <name evidence="1" type="ORF">M747DRAFT_316503</name>
</gene>
<evidence type="ECO:0000313" key="1">
    <source>
        <dbReference type="EMBL" id="RDH18427.1"/>
    </source>
</evidence>
<sequence length="229" mass="26311">MVYGIYSMMMCTFSAATITDERFLPDGISATGKDAKNDYIAKWQTIIEQHNFARIKLTLSHLDDFALMIQRNRALVRYIWLCLELEEYDCMLCAPSTRATMQMGYRDDCLIIKAFRERFSTLSAWKPNGNLLLDISIHSPSDSEHRFEYLTLLPDIPSDKCDRNIWENQSMLAKLEAPSTVGLLAVKFAFRQVWVSTRLSKRSWEEAVGDCLRTLEGMGTYYAGSNGWL</sequence>
<dbReference type="EMBL" id="KZ851924">
    <property type="protein sequence ID" value="RDH18427.1"/>
    <property type="molecule type" value="Genomic_DNA"/>
</dbReference>
<protein>
    <submittedName>
        <fullName evidence="1">Uncharacterized protein</fullName>
    </submittedName>
</protein>
<reference evidence="1 2" key="1">
    <citation type="submission" date="2018-07" db="EMBL/GenBank/DDBJ databases">
        <title>Section-level genome sequencing of Aspergillus section Nigri to investigate inter- and intra-species variation.</title>
        <authorList>
            <consortium name="DOE Joint Genome Institute"/>
            <person name="Vesth T.C."/>
            <person name="Nybo J.L."/>
            <person name="Theobald S."/>
            <person name="Frisvad J.C."/>
            <person name="Larsen T.O."/>
            <person name="Nielsen K.F."/>
            <person name="Hoof J.B."/>
            <person name="Brandl J."/>
            <person name="Salamov A."/>
            <person name="Riley R."/>
            <person name="Gladden J.M."/>
            <person name="Phatale P."/>
            <person name="Nielsen M.T."/>
            <person name="Lyhne E.K."/>
            <person name="Kogle M.E."/>
            <person name="Strasser K."/>
            <person name="McDonnell E."/>
            <person name="Barry K."/>
            <person name="Clum A."/>
            <person name="Chen C."/>
            <person name="Nolan M."/>
            <person name="Sandor L."/>
            <person name="Kuo A."/>
            <person name="Lipzen A."/>
            <person name="Hainaut M."/>
            <person name="Drula E."/>
            <person name="Tsang A."/>
            <person name="Magnuson J.K."/>
            <person name="Henrissat B."/>
            <person name="Wiebenga A."/>
            <person name="Simmons B.A."/>
            <person name="Makela M.R."/>
            <person name="De vries R.P."/>
            <person name="Grigoriev I.V."/>
            <person name="Mortensen U.H."/>
            <person name="Baker S.E."/>
            <person name="Andersen M.R."/>
        </authorList>
    </citation>
    <scope>NUCLEOTIDE SEQUENCE [LARGE SCALE GENOMIC DNA]</scope>
    <source>
        <strain evidence="1 2">ATCC 13496</strain>
    </source>
</reference>